<reference evidence="2 3" key="1">
    <citation type="journal article" date="2019" name="PLoS Biol.">
        <title>Sex chromosomes control vertical transmission of feminizing Wolbachia symbionts in an isopod.</title>
        <authorList>
            <person name="Becking T."/>
            <person name="Chebbi M.A."/>
            <person name="Giraud I."/>
            <person name="Moumen B."/>
            <person name="Laverre T."/>
            <person name="Caubet Y."/>
            <person name="Peccoud J."/>
            <person name="Gilbert C."/>
            <person name="Cordaux R."/>
        </authorList>
    </citation>
    <scope>NUCLEOTIDE SEQUENCE [LARGE SCALE GENOMIC DNA]</scope>
    <source>
        <strain evidence="2">ANa2</strain>
        <tissue evidence="2">Whole body excluding digestive tract and cuticle</tissue>
    </source>
</reference>
<dbReference type="Proteomes" id="UP000326759">
    <property type="component" value="Unassembled WGS sequence"/>
</dbReference>
<feature type="region of interest" description="Disordered" evidence="1">
    <location>
        <begin position="60"/>
        <end position="99"/>
    </location>
</feature>
<dbReference type="AlphaFoldDB" id="A0A5N5TIF0"/>
<feature type="compositionally biased region" description="Polar residues" evidence="1">
    <location>
        <begin position="60"/>
        <end position="80"/>
    </location>
</feature>
<protein>
    <submittedName>
        <fullName evidence="2">Uncharacterized protein</fullName>
    </submittedName>
</protein>
<dbReference type="EMBL" id="SEYY01001054">
    <property type="protein sequence ID" value="KAB7505938.1"/>
    <property type="molecule type" value="Genomic_DNA"/>
</dbReference>
<name>A0A5N5TIF0_9CRUS</name>
<evidence type="ECO:0000256" key="1">
    <source>
        <dbReference type="SAM" id="MobiDB-lite"/>
    </source>
</evidence>
<gene>
    <name evidence="2" type="ORF">Anas_02379</name>
</gene>
<organism evidence="2 3">
    <name type="scientific">Armadillidium nasatum</name>
    <dbReference type="NCBI Taxonomy" id="96803"/>
    <lineage>
        <taxon>Eukaryota</taxon>
        <taxon>Metazoa</taxon>
        <taxon>Ecdysozoa</taxon>
        <taxon>Arthropoda</taxon>
        <taxon>Crustacea</taxon>
        <taxon>Multicrustacea</taxon>
        <taxon>Malacostraca</taxon>
        <taxon>Eumalacostraca</taxon>
        <taxon>Peracarida</taxon>
        <taxon>Isopoda</taxon>
        <taxon>Oniscidea</taxon>
        <taxon>Crinocheta</taxon>
        <taxon>Armadillidiidae</taxon>
        <taxon>Armadillidium</taxon>
    </lineage>
</organism>
<comment type="caution">
    <text evidence="2">The sequence shown here is derived from an EMBL/GenBank/DDBJ whole genome shotgun (WGS) entry which is preliminary data.</text>
</comment>
<feature type="non-terminal residue" evidence="2">
    <location>
        <position position="1"/>
    </location>
</feature>
<evidence type="ECO:0000313" key="3">
    <source>
        <dbReference type="Proteomes" id="UP000326759"/>
    </source>
</evidence>
<sequence>HHSLRLKQRKSKRLYNYSKLSNEAWADNIPIVAAEHNPNQNEAQLISFEEHGSTLVRQKSYSASDLTQEGQTSMSQNPITNFHFPVHHDSNNTGSPLLQNNISNQQLSSHTYRNIEREC</sequence>
<keyword evidence="3" id="KW-1185">Reference proteome</keyword>
<proteinExistence type="predicted"/>
<evidence type="ECO:0000313" key="2">
    <source>
        <dbReference type="EMBL" id="KAB7505938.1"/>
    </source>
</evidence>
<accession>A0A5N5TIF0</accession>